<protein>
    <submittedName>
        <fullName evidence="8">S-DNA-T family DNA segregation ATPase FtsK/SpoIIIE</fullName>
    </submittedName>
</protein>
<evidence type="ECO:0000256" key="1">
    <source>
        <dbReference type="ARBA" id="ARBA00022553"/>
    </source>
</evidence>
<dbReference type="PANTHER" id="PTHR22683:SF1">
    <property type="entry name" value="TYPE VII SECRETION SYSTEM PROTEIN ESSC"/>
    <property type="match status" value="1"/>
</dbReference>
<dbReference type="SMART" id="SM00240">
    <property type="entry name" value="FHA"/>
    <property type="match status" value="1"/>
</dbReference>
<feature type="transmembrane region" description="Helical" evidence="5">
    <location>
        <begin position="235"/>
        <end position="254"/>
    </location>
</feature>
<dbReference type="SUPFAM" id="SSF52540">
    <property type="entry name" value="P-loop containing nucleoside triphosphate hydrolases"/>
    <property type="match status" value="3"/>
</dbReference>
<dbReference type="InterPro" id="IPR008984">
    <property type="entry name" value="SMAD_FHA_dom_sf"/>
</dbReference>
<keyword evidence="3 4" id="KW-0067">ATP-binding</keyword>
<keyword evidence="5" id="KW-1133">Transmembrane helix</keyword>
<accession>A0A3D9V107</accession>
<dbReference type="CDD" id="cd00060">
    <property type="entry name" value="FHA"/>
    <property type="match status" value="1"/>
</dbReference>
<dbReference type="SUPFAM" id="SSF49879">
    <property type="entry name" value="SMAD/FHA domain"/>
    <property type="match status" value="1"/>
</dbReference>
<organism evidence="8 9">
    <name type="scientific">Calidifontibacter indicus</name>
    <dbReference type="NCBI Taxonomy" id="419650"/>
    <lineage>
        <taxon>Bacteria</taxon>
        <taxon>Bacillati</taxon>
        <taxon>Actinomycetota</taxon>
        <taxon>Actinomycetes</taxon>
        <taxon>Micrococcales</taxon>
        <taxon>Dermacoccaceae</taxon>
        <taxon>Calidifontibacter</taxon>
    </lineage>
</organism>
<evidence type="ECO:0000256" key="2">
    <source>
        <dbReference type="ARBA" id="ARBA00022741"/>
    </source>
</evidence>
<keyword evidence="2 4" id="KW-0547">Nucleotide-binding</keyword>
<evidence type="ECO:0000256" key="5">
    <source>
        <dbReference type="SAM" id="Phobius"/>
    </source>
</evidence>
<keyword evidence="9" id="KW-1185">Reference proteome</keyword>
<dbReference type="Pfam" id="PF01580">
    <property type="entry name" value="FtsK_SpoIIIE"/>
    <property type="match status" value="2"/>
</dbReference>
<dbReference type="OrthoDB" id="9807790at2"/>
<dbReference type="Pfam" id="PF00498">
    <property type="entry name" value="FHA"/>
    <property type="match status" value="1"/>
</dbReference>
<dbReference type="GO" id="GO:0005524">
    <property type="term" value="F:ATP binding"/>
    <property type="evidence" value="ECO:0007669"/>
    <property type="project" value="UniProtKB-UniRule"/>
</dbReference>
<dbReference type="GO" id="GO:0003677">
    <property type="term" value="F:DNA binding"/>
    <property type="evidence" value="ECO:0007669"/>
    <property type="project" value="InterPro"/>
</dbReference>
<dbReference type="PANTHER" id="PTHR22683">
    <property type="entry name" value="SPORULATION PROTEIN RELATED"/>
    <property type="match status" value="1"/>
</dbReference>
<dbReference type="CDD" id="cd01127">
    <property type="entry name" value="TrwB_TraG_TraD_VirD4"/>
    <property type="match status" value="1"/>
</dbReference>
<dbReference type="SMART" id="SM00382">
    <property type="entry name" value="AAA"/>
    <property type="match status" value="3"/>
</dbReference>
<reference evidence="8 9" key="1">
    <citation type="submission" date="2018-08" db="EMBL/GenBank/DDBJ databases">
        <title>Sequencing the genomes of 1000 actinobacteria strains.</title>
        <authorList>
            <person name="Klenk H.-P."/>
        </authorList>
    </citation>
    <scope>NUCLEOTIDE SEQUENCE [LARGE SCALE GENOMIC DNA]</scope>
    <source>
        <strain evidence="8 9">DSM 22967</strain>
    </source>
</reference>
<feature type="domain" description="FtsK" evidence="7">
    <location>
        <begin position="621"/>
        <end position="809"/>
    </location>
</feature>
<dbReference type="InterPro" id="IPR050206">
    <property type="entry name" value="FtsK/SpoIIIE/SftA"/>
</dbReference>
<feature type="domain" description="FtsK" evidence="7">
    <location>
        <begin position="939"/>
        <end position="1112"/>
    </location>
</feature>
<keyword evidence="5" id="KW-0472">Membrane</keyword>
<dbReference type="RefSeq" id="WP_115923670.1">
    <property type="nucleotide sequence ID" value="NZ_QTUA01000001.1"/>
</dbReference>
<evidence type="ECO:0000313" key="8">
    <source>
        <dbReference type="EMBL" id="REF31894.1"/>
    </source>
</evidence>
<gene>
    <name evidence="8" type="ORF">DFJ65_2979</name>
</gene>
<evidence type="ECO:0000256" key="3">
    <source>
        <dbReference type="ARBA" id="ARBA00022840"/>
    </source>
</evidence>
<dbReference type="Gene3D" id="2.60.200.20">
    <property type="match status" value="1"/>
</dbReference>
<dbReference type="InterPro" id="IPR027417">
    <property type="entry name" value="P-loop_NTPase"/>
</dbReference>
<comment type="caution">
    <text evidence="8">The sequence shown here is derived from an EMBL/GenBank/DDBJ whole genome shotgun (WGS) entry which is preliminary data.</text>
</comment>
<evidence type="ECO:0000259" key="6">
    <source>
        <dbReference type="PROSITE" id="PS50006"/>
    </source>
</evidence>
<name>A0A3D9V107_9MICO</name>
<proteinExistence type="predicted"/>
<dbReference type="Gene3D" id="3.40.50.300">
    <property type="entry name" value="P-loop containing nucleotide triphosphate hydrolases"/>
    <property type="match status" value="3"/>
</dbReference>
<dbReference type="PROSITE" id="PS50006">
    <property type="entry name" value="FHA_DOMAIN"/>
    <property type="match status" value="1"/>
</dbReference>
<feature type="domain" description="FHA" evidence="6">
    <location>
        <begin position="120"/>
        <end position="169"/>
    </location>
</feature>
<sequence length="1371" mass="145441">MTVEPHPSPHPSPRSPARTQIAVTLVGTLDGRGRRVRISAPSGLRWAAAREAIEAAGHCVPDPAWIGADRLDDDTRLGDIPNGAVIAPDASAGSASDLLRLECTNGPAVGRGHRLGQRAVTVGRSDRASLRLDDPDASRVHCRVDLVAGRVTVTDLGSTNGTHVDGVAAGEGTELRAGGELRVGNSTLALAAPSGKPPKVENGWIGVRRTPTRTTAPPTVRLTAPNPPRERERRVLPWLVVLAPLVIGVGLAWWMRTMMFLAFALFSPVLMLAQHVADKREGKTSRRRELADHAAAVTRHEARVAAVLASERYLRERAAPPLIDAVRSIRAVDARLWHRHPDDHGFLHWRLGRGTIASELTVTDSDGEQTRPELADAPVVVDLGADRLVGVIARRELQTALLSSLLLQVGAWHSPRHLRLAIISKAPLPNAADLSWLPHLGADGPQPTLFDLEHPDPLVDFLRSQMHDRDEGDRPPSLLVVLLDGEFTSVAAELSEIVMNPRRYSATVVTFAHADSHVPDRAHPMLRGTSTTRLVVDGAQPTQCVPDLPEPDLLPGLARRLAPLRDAVSTGGGGTPPPAIGLAEAWAPATGAPLLDLDATERRWSQEARPNPRAVLGSSAAGPVTVDLTVDGPHALIAGTTGAGKSELLQTLITSLAAVNRPDALNFVLIDYKGGAAFRECARLPHTVGLVTDLDGHLTQRALTSLGAEIHRRERLLVAAGAGDLDDYHRDPTRPTIPRLVLVIDEFRVLAEELPDFVDGLVRLATVGRSLGVHLVLATQRPAGVVSADIRANVNLRIALRVRDDGDSQDVIETSEAARLSATVPGRAYLRCGGGEPLLFQSARVTVPPLRPDAVLVSTPHDALGLEAEPGASTLERFVEVAAEVATRLSMQPSQAPWLPPLPDTVSMADLGEPSITVTGETGSGYRFALADRPLRQDRPALSWSPQTDQHLAIVGGPRGGRTTAVRALLAAALDDDRVHAYVLDLGRSLTDLADHPAVGAVVGPDEPSRVERVLDRLADEVAARRRSPDITRPRILLVIDGWDVLDELADDTAMFRLLDLVTSVLRDGPAADVHVVATGGRGLLTSRSLPMFRSQIALSMPDRDDLAAMGVPRQAIPVRMPAGRAVTAPGGMELQIVLPGALPDREPCAPVDRIAAVPLVVRGVAARPDLIAIGASAEGPAGVALGRRGEALGLIAGPPRSGRTSALLAIAAALAERPVCWVSPDASVCLPSGLFRAGSTAETAAWLAAKPAGVVLVDDASGLLDTDLEDLLVDFAARASTSGAVVFAAGDPGDLAATYRGLVGELRRRGTGLLLTPNRTDGELFGVRCPKLDRPRPGNGYLVQRGELTEVQVALVDDPVRPDEPDQRVA</sequence>
<dbReference type="InterPro" id="IPR003593">
    <property type="entry name" value="AAA+_ATPase"/>
</dbReference>
<evidence type="ECO:0000313" key="9">
    <source>
        <dbReference type="Proteomes" id="UP000256253"/>
    </source>
</evidence>
<dbReference type="InterPro" id="IPR000253">
    <property type="entry name" value="FHA_dom"/>
</dbReference>
<dbReference type="PROSITE" id="PS50901">
    <property type="entry name" value="FTSK"/>
    <property type="match status" value="2"/>
</dbReference>
<dbReference type="Proteomes" id="UP000256253">
    <property type="component" value="Unassembled WGS sequence"/>
</dbReference>
<keyword evidence="5" id="KW-0812">Transmembrane</keyword>
<evidence type="ECO:0000259" key="7">
    <source>
        <dbReference type="PROSITE" id="PS50901"/>
    </source>
</evidence>
<dbReference type="EMBL" id="QTUA01000001">
    <property type="protein sequence ID" value="REF31894.1"/>
    <property type="molecule type" value="Genomic_DNA"/>
</dbReference>
<keyword evidence="1" id="KW-0597">Phosphoprotein</keyword>
<feature type="binding site" evidence="4">
    <location>
        <begin position="639"/>
        <end position="646"/>
    </location>
    <ligand>
        <name>ATP</name>
        <dbReference type="ChEBI" id="CHEBI:30616"/>
    </ligand>
</feature>
<feature type="binding site" evidence="4">
    <location>
        <begin position="956"/>
        <end position="963"/>
    </location>
    <ligand>
        <name>ATP</name>
        <dbReference type="ChEBI" id="CHEBI:30616"/>
    </ligand>
</feature>
<dbReference type="InterPro" id="IPR002543">
    <property type="entry name" value="FtsK_dom"/>
</dbReference>
<evidence type="ECO:0000256" key="4">
    <source>
        <dbReference type="PROSITE-ProRule" id="PRU00289"/>
    </source>
</evidence>